<keyword evidence="5" id="KW-1185">Reference proteome</keyword>
<gene>
    <name evidence="4" type="ORF">ASPGLDRAFT_57912</name>
</gene>
<dbReference type="InterPro" id="IPR035979">
    <property type="entry name" value="RBD_domain_sf"/>
</dbReference>
<proteinExistence type="predicted"/>
<dbReference type="OrthoDB" id="410044at2759"/>
<accession>A0A1L9VJT3</accession>
<feature type="compositionally biased region" description="Polar residues" evidence="2">
    <location>
        <begin position="428"/>
        <end position="455"/>
    </location>
</feature>
<dbReference type="GeneID" id="34464548"/>
<feature type="compositionally biased region" description="Basic and acidic residues" evidence="2">
    <location>
        <begin position="489"/>
        <end position="510"/>
    </location>
</feature>
<name>A0A1L9VJT3_ASPGL</name>
<dbReference type="InterPro" id="IPR000504">
    <property type="entry name" value="RRM_dom"/>
</dbReference>
<organism evidence="4 5">
    <name type="scientific">Aspergillus glaucus CBS 516.65</name>
    <dbReference type="NCBI Taxonomy" id="1160497"/>
    <lineage>
        <taxon>Eukaryota</taxon>
        <taxon>Fungi</taxon>
        <taxon>Dikarya</taxon>
        <taxon>Ascomycota</taxon>
        <taxon>Pezizomycotina</taxon>
        <taxon>Eurotiomycetes</taxon>
        <taxon>Eurotiomycetidae</taxon>
        <taxon>Eurotiales</taxon>
        <taxon>Aspergillaceae</taxon>
        <taxon>Aspergillus</taxon>
        <taxon>Aspergillus subgen. Aspergillus</taxon>
    </lineage>
</organism>
<feature type="region of interest" description="Disordered" evidence="2">
    <location>
        <begin position="36"/>
        <end position="122"/>
    </location>
</feature>
<dbReference type="Proteomes" id="UP000184300">
    <property type="component" value="Unassembled WGS sequence"/>
</dbReference>
<dbReference type="Pfam" id="PF00076">
    <property type="entry name" value="RRM_1"/>
    <property type="match status" value="1"/>
</dbReference>
<dbReference type="PROSITE" id="PS50102">
    <property type="entry name" value="RRM"/>
    <property type="match status" value="1"/>
</dbReference>
<dbReference type="InterPro" id="IPR012677">
    <property type="entry name" value="Nucleotide-bd_a/b_plait_sf"/>
</dbReference>
<dbReference type="RefSeq" id="XP_022400887.1">
    <property type="nucleotide sequence ID" value="XM_022548287.1"/>
</dbReference>
<dbReference type="SUPFAM" id="SSF54928">
    <property type="entry name" value="RNA-binding domain, RBD"/>
    <property type="match status" value="1"/>
</dbReference>
<evidence type="ECO:0000259" key="3">
    <source>
        <dbReference type="PROSITE" id="PS50102"/>
    </source>
</evidence>
<dbReference type="Gene3D" id="3.30.70.330">
    <property type="match status" value="1"/>
</dbReference>
<feature type="region of interest" description="Disordered" evidence="2">
    <location>
        <begin position="396"/>
        <end position="510"/>
    </location>
</feature>
<evidence type="ECO:0000256" key="1">
    <source>
        <dbReference type="PROSITE-ProRule" id="PRU00176"/>
    </source>
</evidence>
<dbReference type="STRING" id="1160497.A0A1L9VJT3"/>
<dbReference type="GO" id="GO:0003723">
    <property type="term" value="F:RNA binding"/>
    <property type="evidence" value="ECO:0007669"/>
    <property type="project" value="UniProtKB-UniRule"/>
</dbReference>
<evidence type="ECO:0000256" key="2">
    <source>
        <dbReference type="SAM" id="MobiDB-lite"/>
    </source>
</evidence>
<feature type="compositionally biased region" description="Low complexity" evidence="2">
    <location>
        <begin position="36"/>
        <end position="104"/>
    </location>
</feature>
<dbReference type="EMBL" id="KV878897">
    <property type="protein sequence ID" value="OJJ84189.1"/>
    <property type="molecule type" value="Genomic_DNA"/>
</dbReference>
<evidence type="ECO:0000313" key="4">
    <source>
        <dbReference type="EMBL" id="OJJ84189.1"/>
    </source>
</evidence>
<evidence type="ECO:0000313" key="5">
    <source>
        <dbReference type="Proteomes" id="UP000184300"/>
    </source>
</evidence>
<dbReference type="SMART" id="SM00360">
    <property type="entry name" value="RRM"/>
    <property type="match status" value="1"/>
</dbReference>
<dbReference type="AlphaFoldDB" id="A0A1L9VJT3"/>
<dbReference type="VEuPathDB" id="FungiDB:ASPGLDRAFT_57912"/>
<sequence length="510" mass="55328">MPSFDPAVAPFIINTNAISHTNGKYSSNMNANVNGNGNLNGTANENGSVNGNANGNGNANANSNGNGSDIGNGSNSPNSTSANASPSPSHSSNNSHRGSGHNSPANRPIRPDRKNCAPTASNAQGLFPPAACVFVGNLSTRVPLEKQGKELGAKFSTIGPCYVKTNVDRKKELPSAFVQFEKSEHAETALTWHNTMQLHDRLLRVEVSKAIRTGIMGYRNGNSITLDAVREALLGRGALDYCTTGCTTSGITVSKVVFSFVGDYQDAMRHFQNNPDIYLKADYGIRPIYPPSPPPLPQYSQLQPPYYPPAPAPAPYTQVPYTQGPGTYPTVSYAQAPPPPPPFPPFPSFPNYTNWTCRQEQFPPQHYQWSCGQGSYPPYAQGSWCPPYWSEPPHHVAEAPNPNTHTQTLHPGMFFPPEPWSEEHYAATASQDPGSQSAQAQLTVSQSTQPANGNELTPPSSPEMEEKTTEEEQAGEKTVTEESTEEKEEEKKEEEAENEKDEKKWPLVVG</sequence>
<protein>
    <recommendedName>
        <fullName evidence="3">RRM domain-containing protein</fullName>
    </recommendedName>
</protein>
<reference evidence="5" key="1">
    <citation type="journal article" date="2017" name="Genome Biol.">
        <title>Comparative genomics reveals high biological diversity and specific adaptations in the industrially and medically important fungal genus Aspergillus.</title>
        <authorList>
            <person name="de Vries R.P."/>
            <person name="Riley R."/>
            <person name="Wiebenga A."/>
            <person name="Aguilar-Osorio G."/>
            <person name="Amillis S."/>
            <person name="Uchima C.A."/>
            <person name="Anderluh G."/>
            <person name="Asadollahi M."/>
            <person name="Askin M."/>
            <person name="Barry K."/>
            <person name="Battaglia E."/>
            <person name="Bayram O."/>
            <person name="Benocci T."/>
            <person name="Braus-Stromeyer S.A."/>
            <person name="Caldana C."/>
            <person name="Canovas D."/>
            <person name="Cerqueira G.C."/>
            <person name="Chen F."/>
            <person name="Chen W."/>
            <person name="Choi C."/>
            <person name="Clum A."/>
            <person name="Dos Santos R.A."/>
            <person name="Damasio A.R."/>
            <person name="Diallinas G."/>
            <person name="Emri T."/>
            <person name="Fekete E."/>
            <person name="Flipphi M."/>
            <person name="Freyberg S."/>
            <person name="Gallo A."/>
            <person name="Gournas C."/>
            <person name="Habgood R."/>
            <person name="Hainaut M."/>
            <person name="Harispe M.L."/>
            <person name="Henrissat B."/>
            <person name="Hilden K.S."/>
            <person name="Hope R."/>
            <person name="Hossain A."/>
            <person name="Karabika E."/>
            <person name="Karaffa L."/>
            <person name="Karanyi Z."/>
            <person name="Krasevec N."/>
            <person name="Kuo A."/>
            <person name="Kusch H."/>
            <person name="LaButti K."/>
            <person name="Lagendijk E.L."/>
            <person name="Lapidus A."/>
            <person name="Levasseur A."/>
            <person name="Lindquist E."/>
            <person name="Lipzen A."/>
            <person name="Logrieco A.F."/>
            <person name="MacCabe A."/>
            <person name="Maekelae M.R."/>
            <person name="Malavazi I."/>
            <person name="Melin P."/>
            <person name="Meyer V."/>
            <person name="Mielnichuk N."/>
            <person name="Miskei M."/>
            <person name="Molnar A.P."/>
            <person name="Mule G."/>
            <person name="Ngan C.Y."/>
            <person name="Orejas M."/>
            <person name="Orosz E."/>
            <person name="Ouedraogo J.P."/>
            <person name="Overkamp K.M."/>
            <person name="Park H.-S."/>
            <person name="Perrone G."/>
            <person name="Piumi F."/>
            <person name="Punt P.J."/>
            <person name="Ram A.F."/>
            <person name="Ramon A."/>
            <person name="Rauscher S."/>
            <person name="Record E."/>
            <person name="Riano-Pachon D.M."/>
            <person name="Robert V."/>
            <person name="Roehrig J."/>
            <person name="Ruller R."/>
            <person name="Salamov A."/>
            <person name="Salih N.S."/>
            <person name="Samson R.A."/>
            <person name="Sandor E."/>
            <person name="Sanguinetti M."/>
            <person name="Schuetze T."/>
            <person name="Sepcic K."/>
            <person name="Shelest E."/>
            <person name="Sherlock G."/>
            <person name="Sophianopoulou V."/>
            <person name="Squina F.M."/>
            <person name="Sun H."/>
            <person name="Susca A."/>
            <person name="Todd R.B."/>
            <person name="Tsang A."/>
            <person name="Unkles S.E."/>
            <person name="van de Wiele N."/>
            <person name="van Rossen-Uffink D."/>
            <person name="Oliveira J.V."/>
            <person name="Vesth T.C."/>
            <person name="Visser J."/>
            <person name="Yu J.-H."/>
            <person name="Zhou M."/>
            <person name="Andersen M.R."/>
            <person name="Archer D.B."/>
            <person name="Baker S.E."/>
            <person name="Benoit I."/>
            <person name="Brakhage A.A."/>
            <person name="Braus G.H."/>
            <person name="Fischer R."/>
            <person name="Frisvad J.C."/>
            <person name="Goldman G.H."/>
            <person name="Houbraken J."/>
            <person name="Oakley B."/>
            <person name="Pocsi I."/>
            <person name="Scazzocchio C."/>
            <person name="Seiboth B."/>
            <person name="vanKuyk P.A."/>
            <person name="Wortman J."/>
            <person name="Dyer P.S."/>
            <person name="Grigoriev I.V."/>
        </authorList>
    </citation>
    <scope>NUCLEOTIDE SEQUENCE [LARGE SCALE GENOMIC DNA]</scope>
    <source>
        <strain evidence="5">CBS 516.65</strain>
    </source>
</reference>
<feature type="domain" description="RRM" evidence="3">
    <location>
        <begin position="131"/>
        <end position="210"/>
    </location>
</feature>
<keyword evidence="1" id="KW-0694">RNA-binding</keyword>